<dbReference type="AlphaFoldDB" id="A0A8S1JZU7"/>
<keyword evidence="4" id="KW-0677">Repeat</keyword>
<evidence type="ECO:0000256" key="2">
    <source>
        <dbReference type="ARBA" id="ARBA00006375"/>
    </source>
</evidence>
<dbReference type="PANTHER" id="PTHR45635">
    <property type="entry name" value="ADP,ATP CARRIER PROTEIN 1-RELATED-RELATED"/>
    <property type="match status" value="1"/>
</dbReference>
<evidence type="ECO:0000256" key="8">
    <source>
        <dbReference type="PROSITE-ProRule" id="PRU00282"/>
    </source>
</evidence>
<dbReference type="GO" id="GO:0005471">
    <property type="term" value="F:ATP:ADP antiporter activity"/>
    <property type="evidence" value="ECO:0007669"/>
    <property type="project" value="UniProtKB-UniRule"/>
</dbReference>
<organism evidence="11 12">
    <name type="scientific">Paramecium primaurelia</name>
    <dbReference type="NCBI Taxonomy" id="5886"/>
    <lineage>
        <taxon>Eukaryota</taxon>
        <taxon>Sar</taxon>
        <taxon>Alveolata</taxon>
        <taxon>Ciliophora</taxon>
        <taxon>Intramacronucleata</taxon>
        <taxon>Oligohymenophorea</taxon>
        <taxon>Peniculida</taxon>
        <taxon>Parameciidae</taxon>
        <taxon>Paramecium</taxon>
    </lineage>
</organism>
<dbReference type="PROSITE" id="PS50920">
    <property type="entry name" value="SOLCAR"/>
    <property type="match status" value="2"/>
</dbReference>
<keyword evidence="3 9" id="KW-0813">Transport</keyword>
<evidence type="ECO:0000256" key="5">
    <source>
        <dbReference type="ARBA" id="ARBA00022792"/>
    </source>
</evidence>
<comment type="function">
    <text evidence="10">Catalyzes the exchange of ADP and ATP across the membrane.</text>
</comment>
<evidence type="ECO:0000313" key="12">
    <source>
        <dbReference type="Proteomes" id="UP000688137"/>
    </source>
</evidence>
<evidence type="ECO:0000256" key="6">
    <source>
        <dbReference type="ARBA" id="ARBA00022989"/>
    </source>
</evidence>
<feature type="repeat" description="Solcar" evidence="8">
    <location>
        <begin position="198"/>
        <end position="292"/>
    </location>
</feature>
<feature type="repeat" description="Solcar" evidence="8">
    <location>
        <begin position="108"/>
        <end position="187"/>
    </location>
</feature>
<keyword evidence="6 10" id="KW-1133">Transmembrane helix</keyword>
<reference evidence="11" key="1">
    <citation type="submission" date="2021-01" db="EMBL/GenBank/DDBJ databases">
        <authorList>
            <consortium name="Genoscope - CEA"/>
            <person name="William W."/>
        </authorList>
    </citation>
    <scope>NUCLEOTIDE SEQUENCE</scope>
</reference>
<dbReference type="GO" id="GO:0005743">
    <property type="term" value="C:mitochondrial inner membrane"/>
    <property type="evidence" value="ECO:0007669"/>
    <property type="project" value="UniProtKB-SubCell"/>
</dbReference>
<gene>
    <name evidence="11" type="ORF">PPRIM_AZ9-3.1.T0120107</name>
</gene>
<evidence type="ECO:0000256" key="3">
    <source>
        <dbReference type="ARBA" id="ARBA00022448"/>
    </source>
</evidence>
<dbReference type="OMA" id="YKACYFG"/>
<evidence type="ECO:0000313" key="11">
    <source>
        <dbReference type="EMBL" id="CAD8047797.1"/>
    </source>
</evidence>
<comment type="caution">
    <text evidence="10">Lacks conserved residue(s) required for the propagation of feature annotation.</text>
</comment>
<comment type="caution">
    <text evidence="11">The sequence shown here is derived from an EMBL/GenBank/DDBJ whole genome shotgun (WGS) entry which is preliminary data.</text>
</comment>
<dbReference type="GO" id="GO:1990544">
    <property type="term" value="P:mitochondrial ATP transmembrane transport"/>
    <property type="evidence" value="ECO:0007669"/>
    <property type="project" value="InterPro"/>
</dbReference>
<dbReference type="InterPro" id="IPR018108">
    <property type="entry name" value="MCP_transmembrane"/>
</dbReference>
<dbReference type="GO" id="GO:0140021">
    <property type="term" value="P:mitochondrial ADP transmembrane transport"/>
    <property type="evidence" value="ECO:0007669"/>
    <property type="project" value="InterPro"/>
</dbReference>
<sequence length="299" mass="34906">MTSLKDVYIPQIFKDFILGGSSGILPKIILSPFYELQFLIKNGTPYQKQYQYFDGCKQLIIDGTLLRQIKRNSRIFRYSLIQAFNFSIYNALNRYCLQKIDLNKQLIKYFVNSLLNGGIAGIITLTIFYPLDFSRVRLANNLLKLSKEKQTFGYILKDMYKGFGMTAICTFLYKACYFGGYDTGQYIIWDDQLTQRNELNLCNFLLAQFVVSTSETLVYPIDRIRRDLMLNNQSSQQNVNKQIQQLKGVLDYIIKIFQKEGIKGSFKGYIPIKLRQLVPSTQLLIYDKLQQLFNYQTSY</sequence>
<keyword evidence="5" id="KW-0999">Mitochondrion inner membrane</keyword>
<dbReference type="PANTHER" id="PTHR45635:SF14">
    <property type="entry name" value="ADP_ATP TRANSLOCASE"/>
    <property type="match status" value="1"/>
</dbReference>
<dbReference type="Proteomes" id="UP000688137">
    <property type="component" value="Unassembled WGS sequence"/>
</dbReference>
<keyword evidence="7" id="KW-0496">Mitochondrion</keyword>
<keyword evidence="8 9" id="KW-0812">Transmembrane</keyword>
<evidence type="ECO:0000256" key="4">
    <source>
        <dbReference type="ARBA" id="ARBA00022737"/>
    </source>
</evidence>
<evidence type="ECO:0000256" key="10">
    <source>
        <dbReference type="RuleBase" id="RU368008"/>
    </source>
</evidence>
<accession>A0A8S1JZU7</accession>
<comment type="subunit">
    <text evidence="10">Monomer.</text>
</comment>
<proteinExistence type="inferred from homology"/>
<evidence type="ECO:0000256" key="1">
    <source>
        <dbReference type="ARBA" id="ARBA00004448"/>
    </source>
</evidence>
<dbReference type="InterPro" id="IPR002113">
    <property type="entry name" value="ADT_euk_type"/>
</dbReference>
<evidence type="ECO:0000256" key="7">
    <source>
        <dbReference type="ARBA" id="ARBA00023128"/>
    </source>
</evidence>
<protein>
    <recommendedName>
        <fullName evidence="10">ADP/ATP translocase</fullName>
    </recommendedName>
    <alternativeName>
        <fullName evidence="10">ADP,ATP carrier protein</fullName>
    </alternativeName>
</protein>
<keyword evidence="8 10" id="KW-0472">Membrane</keyword>
<comment type="similarity">
    <text evidence="2 9">Belongs to the mitochondrial carrier (TC 2.A.29) family.</text>
</comment>
<keyword evidence="12" id="KW-1185">Reference proteome</keyword>
<evidence type="ECO:0000256" key="9">
    <source>
        <dbReference type="RuleBase" id="RU000488"/>
    </source>
</evidence>
<dbReference type="EMBL" id="CAJJDM010000009">
    <property type="protein sequence ID" value="CAD8047797.1"/>
    <property type="molecule type" value="Genomic_DNA"/>
</dbReference>
<name>A0A8S1JZU7_PARPR</name>
<dbReference type="Pfam" id="PF00153">
    <property type="entry name" value="Mito_carr"/>
    <property type="match status" value="2"/>
</dbReference>
<comment type="subcellular location">
    <subcellularLocation>
        <location evidence="10">Membrane</location>
        <topology evidence="10">Multi-pass membrane protein</topology>
    </subcellularLocation>
    <subcellularLocation>
        <location evidence="1">Mitochondrion inner membrane</location>
        <topology evidence="1">Multi-pass membrane protein</topology>
    </subcellularLocation>
</comment>
<feature type="transmembrane region" description="Helical" evidence="10">
    <location>
        <begin position="112"/>
        <end position="131"/>
    </location>
</feature>